<dbReference type="InterPro" id="IPR026095">
    <property type="entry name" value="Myb/SANT-like_DNA-bd_dom_prot"/>
</dbReference>
<evidence type="ECO:0000313" key="4">
    <source>
        <dbReference type="EMBL" id="JAU03133.1"/>
    </source>
</evidence>
<protein>
    <submittedName>
        <fullName evidence="4">Putative transcription factor gt-2</fullName>
    </submittedName>
</protein>
<feature type="non-terminal residue" evidence="4">
    <location>
        <position position="1"/>
    </location>
</feature>
<dbReference type="PANTHER" id="PTHR22666">
    <property type="entry name" value="MYB_SANT-LIKE DNA-BINDING DOMAIN-CONTAINING PROTEIN 1"/>
    <property type="match status" value="1"/>
</dbReference>
<dbReference type="Pfam" id="PF13837">
    <property type="entry name" value="Myb_DNA-bind_4"/>
    <property type="match status" value="1"/>
</dbReference>
<name>A0A1E1XV15_AMBSC</name>
<proteinExistence type="evidence at transcript level"/>
<reference evidence="4" key="2">
    <citation type="journal article" date="2017" name="Front. Cell. Infect. Microbiol.">
        <title>Analysis of the Salivary Gland Transcriptome of Unfed and Partially Fed Amblyomma sculptum Ticks and Descriptive Proteome of the Saliva.</title>
        <authorList>
            <person name="Esteves E."/>
            <person name="Maruyama S.R."/>
            <person name="Kawahara R."/>
            <person name="Fujita A."/>
            <person name="Martins L.A."/>
            <person name="Righi A.A."/>
            <person name="Costa F.B."/>
            <person name="Palmisano G."/>
            <person name="Labruna M.B."/>
            <person name="Sa-Nunes A."/>
            <person name="Ribeiro J.M.C."/>
            <person name="Fogaca A.C."/>
        </authorList>
    </citation>
    <scope>NUCLEOTIDE SEQUENCE</scope>
</reference>
<sequence length="235" mass="27378">ERAHWSPEETFALIRIWEDHLQDLRRAKRNVKVYQTIVDKLRDAGIIKTLKETKTKIENLSNKYRDINKKKGTGQGRITWPYYWDIHKFLCALPMNDQQEMQESQCCTVEEVIYQMENGDSAQEDGEEAANIMVQHMSSPGLNEPCESSLPSFPATASEPPQLGSSGPQERRVRRQPSQVNMLAQLIEEQRQLRLSLEKGMQKEQDFRDKQIELQEKGARREELFLGCLRDLCKR</sequence>
<evidence type="ECO:0000256" key="2">
    <source>
        <dbReference type="SAM" id="MobiDB-lite"/>
    </source>
</evidence>
<feature type="domain" description="Myb/SANT-like DNA-binding" evidence="3">
    <location>
        <begin position="3"/>
        <end position="88"/>
    </location>
</feature>
<keyword evidence="1" id="KW-0175">Coiled coil</keyword>
<organism evidence="4">
    <name type="scientific">Amblyomma sculptum</name>
    <name type="common">Tick</name>
    <dbReference type="NCBI Taxonomy" id="1581419"/>
    <lineage>
        <taxon>Eukaryota</taxon>
        <taxon>Metazoa</taxon>
        <taxon>Ecdysozoa</taxon>
        <taxon>Arthropoda</taxon>
        <taxon>Chelicerata</taxon>
        <taxon>Arachnida</taxon>
        <taxon>Acari</taxon>
        <taxon>Parasitiformes</taxon>
        <taxon>Ixodida</taxon>
        <taxon>Ixodoidea</taxon>
        <taxon>Ixodidae</taxon>
        <taxon>Amblyomminae</taxon>
        <taxon>Amblyomma</taxon>
    </lineage>
</organism>
<dbReference type="Gene3D" id="1.10.10.60">
    <property type="entry name" value="Homeodomain-like"/>
    <property type="match status" value="1"/>
</dbReference>
<accession>A0A1E1XV15</accession>
<dbReference type="EMBL" id="GFAA01000302">
    <property type="protein sequence ID" value="JAU03133.1"/>
    <property type="molecule type" value="mRNA"/>
</dbReference>
<dbReference type="InterPro" id="IPR044822">
    <property type="entry name" value="Myb_DNA-bind_4"/>
</dbReference>
<evidence type="ECO:0000259" key="3">
    <source>
        <dbReference type="Pfam" id="PF13837"/>
    </source>
</evidence>
<dbReference type="GO" id="GO:0045893">
    <property type="term" value="P:positive regulation of DNA-templated transcription"/>
    <property type="evidence" value="ECO:0007669"/>
    <property type="project" value="TreeGrafter"/>
</dbReference>
<reference evidence="4" key="1">
    <citation type="submission" date="2016-09" db="EMBL/GenBank/DDBJ databases">
        <authorList>
            <person name="Capua I."/>
            <person name="De Benedictis P."/>
            <person name="Joannis T."/>
            <person name="Lombin L.H."/>
            <person name="Cattoli G."/>
        </authorList>
    </citation>
    <scope>NUCLEOTIDE SEQUENCE</scope>
</reference>
<feature type="region of interest" description="Disordered" evidence="2">
    <location>
        <begin position="138"/>
        <end position="176"/>
    </location>
</feature>
<dbReference type="GO" id="GO:0016604">
    <property type="term" value="C:nuclear body"/>
    <property type="evidence" value="ECO:0007669"/>
    <property type="project" value="TreeGrafter"/>
</dbReference>
<evidence type="ECO:0000256" key="1">
    <source>
        <dbReference type="SAM" id="Coils"/>
    </source>
</evidence>
<feature type="coiled-coil region" evidence="1">
    <location>
        <begin position="24"/>
        <end position="70"/>
    </location>
</feature>
<dbReference type="PANTHER" id="PTHR22666:SF3">
    <property type="entry name" value="MYB_SANT-LIKE DNA-BINDING DOMAIN-CONTAINING PROTEIN 1"/>
    <property type="match status" value="1"/>
</dbReference>
<dbReference type="AlphaFoldDB" id="A0A1E1XV15"/>